<dbReference type="HAMAP" id="MF_01398">
    <property type="entry name" value="ATP_synth_b_bprime"/>
    <property type="match status" value="1"/>
</dbReference>
<name>A0ABT3G248_9BACT</name>
<dbReference type="PANTHER" id="PTHR33445:SF1">
    <property type="entry name" value="ATP SYNTHASE SUBUNIT B"/>
    <property type="match status" value="1"/>
</dbReference>
<evidence type="ECO:0000256" key="15">
    <source>
        <dbReference type="SAM" id="Coils"/>
    </source>
</evidence>
<keyword evidence="13" id="KW-1003">Cell membrane</keyword>
<protein>
    <recommendedName>
        <fullName evidence="13">ATP synthase subunit b</fullName>
    </recommendedName>
    <alternativeName>
        <fullName evidence="13">ATP synthase F(0) sector subunit b</fullName>
    </alternativeName>
    <alternativeName>
        <fullName evidence="13">ATPase subunit I</fullName>
    </alternativeName>
    <alternativeName>
        <fullName evidence="13">F-type ATPase subunit b</fullName>
        <shortName evidence="13">F-ATPase subunit b</shortName>
    </alternativeName>
</protein>
<organism evidence="16 17">
    <name type="scientific">Luteolibacter rhizosphaerae</name>
    <dbReference type="NCBI Taxonomy" id="2989719"/>
    <lineage>
        <taxon>Bacteria</taxon>
        <taxon>Pseudomonadati</taxon>
        <taxon>Verrucomicrobiota</taxon>
        <taxon>Verrucomicrobiia</taxon>
        <taxon>Verrucomicrobiales</taxon>
        <taxon>Verrucomicrobiaceae</taxon>
        <taxon>Luteolibacter</taxon>
    </lineage>
</organism>
<comment type="function">
    <text evidence="11">Component of the F(0) channel, it forms part of the peripheral stalk, linking F(1) to F(0). The b'-subunit is a diverged and duplicated form of b found in plants and photosynthetic bacteria.</text>
</comment>
<keyword evidence="17" id="KW-1185">Reference proteome</keyword>
<comment type="similarity">
    <text evidence="1 13 14">Belongs to the ATPase B chain family.</text>
</comment>
<comment type="caution">
    <text evidence="16">The sequence shown here is derived from an EMBL/GenBank/DDBJ whole genome shotgun (WGS) entry which is preliminary data.</text>
</comment>
<reference evidence="16" key="1">
    <citation type="submission" date="2022-10" db="EMBL/GenBank/DDBJ databases">
        <title>Luteolibacter sp. GHJ8, whole genome shotgun sequencing project.</title>
        <authorList>
            <person name="Zhao G."/>
            <person name="Shen L."/>
        </authorList>
    </citation>
    <scope>NUCLEOTIDE SEQUENCE</scope>
    <source>
        <strain evidence="16">GHJ8</strain>
    </source>
</reference>
<comment type="subcellular location">
    <subcellularLocation>
        <location evidence="13">Cell membrane</location>
        <topology evidence="13">Single-pass membrane protein</topology>
    </subcellularLocation>
    <subcellularLocation>
        <location evidence="12">Endomembrane system</location>
        <topology evidence="12">Single-pass membrane protein</topology>
    </subcellularLocation>
</comment>
<keyword evidence="6 13" id="KW-1133">Transmembrane helix</keyword>
<evidence type="ECO:0000256" key="6">
    <source>
        <dbReference type="ARBA" id="ARBA00022989"/>
    </source>
</evidence>
<evidence type="ECO:0000256" key="7">
    <source>
        <dbReference type="ARBA" id="ARBA00023065"/>
    </source>
</evidence>
<dbReference type="RefSeq" id="WP_264512662.1">
    <property type="nucleotide sequence ID" value="NZ_JAPDDR010000003.1"/>
</dbReference>
<evidence type="ECO:0000256" key="8">
    <source>
        <dbReference type="ARBA" id="ARBA00023136"/>
    </source>
</evidence>
<evidence type="ECO:0000256" key="4">
    <source>
        <dbReference type="ARBA" id="ARBA00022692"/>
    </source>
</evidence>
<evidence type="ECO:0000313" key="16">
    <source>
        <dbReference type="EMBL" id="MCW1913325.1"/>
    </source>
</evidence>
<dbReference type="EMBL" id="JAPDDR010000003">
    <property type="protein sequence ID" value="MCW1913325.1"/>
    <property type="molecule type" value="Genomic_DNA"/>
</dbReference>
<dbReference type="InterPro" id="IPR002146">
    <property type="entry name" value="ATP_synth_b/b'su_bac/chlpt"/>
</dbReference>
<accession>A0ABT3G248</accession>
<keyword evidence="5 13" id="KW-0375">Hydrogen ion transport</keyword>
<proteinExistence type="inferred from homology"/>
<evidence type="ECO:0000256" key="9">
    <source>
        <dbReference type="ARBA" id="ARBA00023310"/>
    </source>
</evidence>
<feature type="coiled-coil region" evidence="15">
    <location>
        <begin position="68"/>
        <end position="150"/>
    </location>
</feature>
<evidence type="ECO:0000256" key="10">
    <source>
        <dbReference type="ARBA" id="ARBA00025198"/>
    </source>
</evidence>
<comment type="function">
    <text evidence="10 13">F(1)F(0) ATP synthase produces ATP from ADP in the presence of a proton or sodium gradient. F-type ATPases consist of two structural domains, F(1) containing the extramembraneous catalytic core and F(0) containing the membrane proton channel, linked together by a central stalk and a peripheral stalk. During catalysis, ATP synthesis in the catalytic domain of F(1) is coupled via a rotary mechanism of the central stalk subunits to proton translocation.</text>
</comment>
<keyword evidence="9 13" id="KW-0066">ATP synthesis</keyword>
<keyword evidence="4 13" id="KW-0812">Transmembrane</keyword>
<gene>
    <name evidence="13" type="primary">atpF</name>
    <name evidence="16" type="ORF">OJ996_07065</name>
</gene>
<evidence type="ECO:0000313" key="17">
    <source>
        <dbReference type="Proteomes" id="UP001165653"/>
    </source>
</evidence>
<evidence type="ECO:0000256" key="12">
    <source>
        <dbReference type="ARBA" id="ARBA00037847"/>
    </source>
</evidence>
<dbReference type="InterPro" id="IPR050059">
    <property type="entry name" value="ATP_synthase_B_chain"/>
</dbReference>
<dbReference type="PANTHER" id="PTHR33445">
    <property type="entry name" value="ATP SYNTHASE SUBUNIT B', CHLOROPLASTIC"/>
    <property type="match status" value="1"/>
</dbReference>
<feature type="transmembrane region" description="Helical" evidence="13">
    <location>
        <begin position="32"/>
        <end position="49"/>
    </location>
</feature>
<comment type="subunit">
    <text evidence="13">F-type ATPases have 2 components, F(1) - the catalytic core - and F(0) - the membrane proton channel. F(1) has five subunits: alpha(3), beta(3), gamma(1), delta(1), epsilon(1). F(0) has three main subunits: a(1), b(2) and c(10-14). The alpha and beta chains form an alternating ring which encloses part of the gamma chain. F(1) is attached to F(0) by a central stalk formed by the gamma and epsilon chains, while a peripheral stalk is formed by the delta and b chains.</text>
</comment>
<dbReference type="Proteomes" id="UP001165653">
    <property type="component" value="Unassembled WGS sequence"/>
</dbReference>
<keyword evidence="7 13" id="KW-0406">Ion transport</keyword>
<evidence type="ECO:0000256" key="1">
    <source>
        <dbReference type="ARBA" id="ARBA00005513"/>
    </source>
</evidence>
<evidence type="ECO:0000256" key="13">
    <source>
        <dbReference type="HAMAP-Rule" id="MF_01398"/>
    </source>
</evidence>
<dbReference type="CDD" id="cd06503">
    <property type="entry name" value="ATP-synt_Fo_b"/>
    <property type="match status" value="1"/>
</dbReference>
<dbReference type="Pfam" id="PF00430">
    <property type="entry name" value="ATP-synt_B"/>
    <property type="match status" value="1"/>
</dbReference>
<sequence length="186" mass="19800">MTTILDLLAAAPPVEADGGVAGEIFRTFKIDWAFFISQVVSFLIVAFLLKKFAFGPIQAMLEQRRARIAEGESKLIQIQQQLAESEASTAAAIAKANEDAARLINEAKTSAAALTEQKAQEAIAGAQQILAKAEAAAQAERAAIKAELKQEFGRLVASTTAQVTGKVLTSDDQARLSQEALATVER</sequence>
<evidence type="ECO:0000256" key="3">
    <source>
        <dbReference type="ARBA" id="ARBA00022547"/>
    </source>
</evidence>
<keyword evidence="2 13" id="KW-0813">Transport</keyword>
<evidence type="ECO:0000256" key="5">
    <source>
        <dbReference type="ARBA" id="ARBA00022781"/>
    </source>
</evidence>
<keyword evidence="15" id="KW-0175">Coiled coil</keyword>
<evidence type="ECO:0000256" key="2">
    <source>
        <dbReference type="ARBA" id="ARBA00022448"/>
    </source>
</evidence>
<evidence type="ECO:0000256" key="11">
    <source>
        <dbReference type="ARBA" id="ARBA00025614"/>
    </source>
</evidence>
<keyword evidence="3 13" id="KW-0138">CF(0)</keyword>
<keyword evidence="8 13" id="KW-0472">Membrane</keyword>
<evidence type="ECO:0000256" key="14">
    <source>
        <dbReference type="RuleBase" id="RU003848"/>
    </source>
</evidence>